<feature type="transmembrane region" description="Helical" evidence="1">
    <location>
        <begin position="101"/>
        <end position="118"/>
    </location>
</feature>
<keyword evidence="1" id="KW-1133">Transmembrane helix</keyword>
<reference evidence="2 3" key="1">
    <citation type="journal article" date="2008" name="J. Bacteriol.">
        <title>Insights into plant cell wall degradation from the genome sequence of the soil bacterium Cellvibrio japonicus.</title>
        <authorList>
            <person name="Deboy R.T."/>
            <person name="Mongodin E.F."/>
            <person name="Fouts D.E."/>
            <person name="Tailford L.E."/>
            <person name="Khouri H."/>
            <person name="Emerson J.B."/>
            <person name="Mohamoud Y."/>
            <person name="Watkins K."/>
            <person name="Henrissat B."/>
            <person name="Gilbert H.J."/>
            <person name="Nelson K.E."/>
        </authorList>
    </citation>
    <scope>NUCLEOTIDE SEQUENCE [LARGE SCALE GENOMIC DNA]</scope>
    <source>
        <strain evidence="2 3">Ueda107</strain>
    </source>
</reference>
<dbReference type="STRING" id="498211.CJA_3182"/>
<dbReference type="EMBL" id="CP000934">
    <property type="protein sequence ID" value="ACE83775.1"/>
    <property type="molecule type" value="Genomic_DNA"/>
</dbReference>
<dbReference type="AlphaFoldDB" id="B3PDX9"/>
<sequence>MITSIARFISIVGHPALLMPIAAAIAANSIDNHRVQLLAVIVAIFFAIFVFTYSQVKTRTGQWEHVDASLKNEHKELNISASVFLFIGTLVLFLFDVHSGIVFAVGLSGAIVLCCYFLSKIAKPSLHFGFAILASCLIFPNVSVATFFLFFAVLVGWSRFHLERHTRLDLAIGAGLGLFAGISFQFLVHIVNA</sequence>
<dbReference type="CDD" id="cd01610">
    <property type="entry name" value="PAP2_like"/>
    <property type="match status" value="1"/>
</dbReference>
<dbReference type="SUPFAM" id="SSF48317">
    <property type="entry name" value="Acid phosphatase/Vanadium-dependent haloperoxidase"/>
    <property type="match status" value="1"/>
</dbReference>
<feature type="transmembrane region" description="Helical" evidence="1">
    <location>
        <begin position="36"/>
        <end position="56"/>
    </location>
</feature>
<proteinExistence type="predicted"/>
<feature type="transmembrane region" description="Helical" evidence="1">
    <location>
        <begin position="170"/>
        <end position="191"/>
    </location>
</feature>
<evidence type="ECO:0000313" key="2">
    <source>
        <dbReference type="EMBL" id="ACE83775.1"/>
    </source>
</evidence>
<dbReference type="RefSeq" id="WP_012488759.1">
    <property type="nucleotide sequence ID" value="NC_010995.1"/>
</dbReference>
<feature type="transmembrane region" description="Helical" evidence="1">
    <location>
        <begin position="130"/>
        <end position="158"/>
    </location>
</feature>
<accession>B3PDX9</accession>
<dbReference type="Gene3D" id="1.20.144.10">
    <property type="entry name" value="Phosphatidic acid phosphatase type 2/haloperoxidase"/>
    <property type="match status" value="1"/>
</dbReference>
<gene>
    <name evidence="2" type="ordered locus">CJA_3182</name>
</gene>
<evidence type="ECO:0000256" key="1">
    <source>
        <dbReference type="SAM" id="Phobius"/>
    </source>
</evidence>
<dbReference type="Proteomes" id="UP000001036">
    <property type="component" value="Chromosome"/>
</dbReference>
<keyword evidence="1" id="KW-0472">Membrane</keyword>
<dbReference type="OrthoDB" id="5704448at2"/>
<evidence type="ECO:0000313" key="3">
    <source>
        <dbReference type="Proteomes" id="UP000001036"/>
    </source>
</evidence>
<dbReference type="eggNOG" id="ENOG503383W">
    <property type="taxonomic scope" value="Bacteria"/>
</dbReference>
<dbReference type="HOGENOM" id="CLU_093776_3_1_6"/>
<dbReference type="KEGG" id="cja:CJA_3182"/>
<protein>
    <submittedName>
        <fullName evidence="2">Putative PAP2 superfamily</fullName>
    </submittedName>
</protein>
<name>B3PDX9_CELJU</name>
<keyword evidence="3" id="KW-1185">Reference proteome</keyword>
<dbReference type="InterPro" id="IPR036938">
    <property type="entry name" value="PAP2/HPO_sf"/>
</dbReference>
<feature type="transmembrane region" description="Helical" evidence="1">
    <location>
        <begin position="77"/>
        <end position="95"/>
    </location>
</feature>
<organism evidence="2 3">
    <name type="scientific">Cellvibrio japonicus (strain Ueda107)</name>
    <name type="common">Pseudomonas fluorescens subsp. cellulosa</name>
    <dbReference type="NCBI Taxonomy" id="498211"/>
    <lineage>
        <taxon>Bacteria</taxon>
        <taxon>Pseudomonadati</taxon>
        <taxon>Pseudomonadota</taxon>
        <taxon>Gammaproteobacteria</taxon>
        <taxon>Cellvibrionales</taxon>
        <taxon>Cellvibrionaceae</taxon>
        <taxon>Cellvibrio</taxon>
    </lineage>
</organism>
<keyword evidence="1" id="KW-0812">Transmembrane</keyword>